<dbReference type="Gene3D" id="2.60.40.10">
    <property type="entry name" value="Immunoglobulins"/>
    <property type="match status" value="10"/>
</dbReference>
<dbReference type="PROSITE" id="PS50835">
    <property type="entry name" value="IG_LIKE"/>
    <property type="match status" value="8"/>
</dbReference>
<feature type="domain" description="Ig-like" evidence="5">
    <location>
        <begin position="352"/>
        <end position="444"/>
    </location>
</feature>
<evidence type="ECO:0000256" key="1">
    <source>
        <dbReference type="ARBA" id="ARBA00022729"/>
    </source>
</evidence>
<dbReference type="SUPFAM" id="SSF48726">
    <property type="entry name" value="Immunoglobulin"/>
    <property type="match status" value="10"/>
</dbReference>
<dbReference type="SMART" id="SM00408">
    <property type="entry name" value="IGc2"/>
    <property type="match status" value="8"/>
</dbReference>
<feature type="domain" description="Ig-like" evidence="5">
    <location>
        <begin position="454"/>
        <end position="548"/>
    </location>
</feature>
<feature type="region of interest" description="Disordered" evidence="4">
    <location>
        <begin position="746"/>
        <end position="883"/>
    </location>
</feature>
<evidence type="ECO:0000313" key="6">
    <source>
        <dbReference type="EMBL" id="UYV79453.1"/>
    </source>
</evidence>
<feature type="region of interest" description="Disordered" evidence="4">
    <location>
        <begin position="915"/>
        <end position="945"/>
    </location>
</feature>
<dbReference type="InterPro" id="IPR003599">
    <property type="entry name" value="Ig_sub"/>
</dbReference>
<keyword evidence="3" id="KW-0393">Immunoglobulin domain</keyword>
<evidence type="ECO:0000256" key="3">
    <source>
        <dbReference type="ARBA" id="ARBA00023319"/>
    </source>
</evidence>
<feature type="domain" description="Ig-like" evidence="5">
    <location>
        <begin position="20"/>
        <end position="112"/>
    </location>
</feature>
<feature type="domain" description="Ig-like" evidence="5">
    <location>
        <begin position="661"/>
        <end position="751"/>
    </location>
</feature>
<sequence length="1279" mass="141648">MAWSSRPTGKIQDCSGGLAPTFIKKPAIKQEDDGNRLLLECRIQSDPEPTITWTHNGKPVVAKGRFKTVQKKEGNFYNVALIIDDVQNEDGGKYQVLAKNVHGDGAGTITLNFDEEEEDEDEGKPAFIGKPLIKPSPDFTKVTFECKLEADPKPTIQWFHNGKPVKDSARQKYGLAVQKDKSYLVTLDIQNLSSEDGGTYKALAKNSAGESTATINLNLEGEIWVKLFCPSLSNEHSQSHFIIGIPGGKEPKFLKKPTIRQENENLLIEVNIEANPKPKISWFLGTAEVKEGPRHKMTMKDSGKDTYIASLEIIDPSTADGGTYKCTAHNECGTSSANIALNLQGEPEDEGPTFTKKASIIQKEGGKLIVMECGVKSADPPTATWFHGTTVVKESAKSKMKITKVKDEYIITLEIRDPKGPDGGAYKCVIKNKKGEISANLNLKLEDAGDEGAPTFVEKPKIVPLDGGKRVLMECRVKAKPKPDVSWTCEGQDIKPSARVVQTIKEDKPPGVYHITLELKEPDMSDAGVYRCSCKNAAGESNANLTLNIELAPAIREKPRVVTVERTKRIVVECRVQSLSKPKVEWSRDGKTVREDAAHIVKVDKVKDGEFAVQLEMPKPTPADKGTYLLTARNDKGVVKSQTVVVNPEGNLTPTLSVPTPTSNLYEWVQTFEAGKTAEITAKIQTTSVQKTSVTWFRERRVIKETKTIKSKFDGTIASLTISEITTEMSGTYTCEVVNEFGSEESSAVITVKESKKKKEEEEEEKKDAKPKLKKTKDEAKDEKGKPKLKKPAPKQEEEVDFSKIKLKKTPQKEEDGELSSPGDSKPASRKGSTDSKPSSRKGSTKPEVLIPSVPTVKEPTPEPQRSDSIDSGSRKSSMVGSRRCSIVVADEKGVAVDDSGMTKRLRPGEMLEVRKRRGSDVRRTSMSELQEKVDKPSTPLRPIPEIEDFAPSIVDYQENIMATAGQTAYISIQVEGNPVPDFRFYKGVQEIFEGGRYKVITDGETNTLCLCIRKSKDTDEGKYKIVAYNRMGEDSVTITLFVSGTYTPYEGGMDFRATLKHRQYAKWGKGKGDPEWGALKGDEVGKGPGDLKKTDQFIKPLENIKVKEGKDKIARFEAVFSKNGVKAKWFKNKQELFLGTKYKMNSQGDLHVLEVKNPTVEDQARYTVQCLDTTCSALLEVEDPDPVYKFVRKLPSKMEQFTTKDAVLECTTNSHKAPVKWYKGDKKIASSDKFIIDQDALGRKTLCIQNCYLADAGEYSCRISPEEKTVTKLTIRGV</sequence>
<feature type="compositionally biased region" description="Basic and acidic residues" evidence="4">
    <location>
        <begin position="915"/>
        <end position="936"/>
    </location>
</feature>
<dbReference type="SMART" id="SM00409">
    <property type="entry name" value="IG"/>
    <property type="match status" value="10"/>
</dbReference>
<organism evidence="6 7">
    <name type="scientific">Cordylochernes scorpioides</name>
    <dbReference type="NCBI Taxonomy" id="51811"/>
    <lineage>
        <taxon>Eukaryota</taxon>
        <taxon>Metazoa</taxon>
        <taxon>Ecdysozoa</taxon>
        <taxon>Arthropoda</taxon>
        <taxon>Chelicerata</taxon>
        <taxon>Arachnida</taxon>
        <taxon>Pseudoscorpiones</taxon>
        <taxon>Cheliferoidea</taxon>
        <taxon>Chernetidae</taxon>
        <taxon>Cordylochernes</taxon>
    </lineage>
</organism>
<dbReference type="InterPro" id="IPR013783">
    <property type="entry name" value="Ig-like_fold"/>
</dbReference>
<dbReference type="PANTHER" id="PTHR45080">
    <property type="entry name" value="CONTACTIN 5"/>
    <property type="match status" value="1"/>
</dbReference>
<feature type="domain" description="Ig-like" evidence="5">
    <location>
        <begin position="251"/>
        <end position="342"/>
    </location>
</feature>
<dbReference type="InterPro" id="IPR013098">
    <property type="entry name" value="Ig_I-set"/>
</dbReference>
<dbReference type="EMBL" id="CP092879">
    <property type="protein sequence ID" value="UYV79453.1"/>
    <property type="molecule type" value="Genomic_DNA"/>
</dbReference>
<feature type="domain" description="Ig-like" evidence="5">
    <location>
        <begin position="125"/>
        <end position="218"/>
    </location>
</feature>
<dbReference type="InterPro" id="IPR050958">
    <property type="entry name" value="Cell_Adh-Cytoskel_Orgn"/>
</dbReference>
<proteinExistence type="predicted"/>
<evidence type="ECO:0000256" key="2">
    <source>
        <dbReference type="ARBA" id="ARBA00023157"/>
    </source>
</evidence>
<evidence type="ECO:0000313" key="7">
    <source>
        <dbReference type="Proteomes" id="UP001235939"/>
    </source>
</evidence>
<keyword evidence="7" id="KW-1185">Reference proteome</keyword>
<dbReference type="InterPro" id="IPR007110">
    <property type="entry name" value="Ig-like_dom"/>
</dbReference>
<name>A0ABY6LHW1_9ARAC</name>
<dbReference type="CDD" id="cd00096">
    <property type="entry name" value="Ig"/>
    <property type="match status" value="1"/>
</dbReference>
<feature type="domain" description="Ig-like" evidence="5">
    <location>
        <begin position="1187"/>
        <end position="1272"/>
    </location>
</feature>
<evidence type="ECO:0000256" key="4">
    <source>
        <dbReference type="SAM" id="MobiDB-lite"/>
    </source>
</evidence>
<feature type="compositionally biased region" description="Basic and acidic residues" evidence="4">
    <location>
        <begin position="794"/>
        <end position="804"/>
    </location>
</feature>
<dbReference type="Proteomes" id="UP001235939">
    <property type="component" value="Chromosome 17"/>
</dbReference>
<reference evidence="6 7" key="1">
    <citation type="submission" date="2022-01" db="EMBL/GenBank/DDBJ databases">
        <title>A chromosomal length assembly of Cordylochernes scorpioides.</title>
        <authorList>
            <person name="Zeh D."/>
            <person name="Zeh J."/>
        </authorList>
    </citation>
    <scope>NUCLEOTIDE SEQUENCE [LARGE SCALE GENOMIC DNA]</scope>
    <source>
        <strain evidence="6">IN4F17</strain>
        <tissue evidence="6">Whole Body</tissue>
    </source>
</reference>
<accession>A0ABY6LHW1</accession>
<dbReference type="PANTHER" id="PTHR45080:SF8">
    <property type="entry name" value="IG-LIKE DOMAIN-CONTAINING PROTEIN"/>
    <property type="match status" value="1"/>
</dbReference>
<dbReference type="InterPro" id="IPR003598">
    <property type="entry name" value="Ig_sub2"/>
</dbReference>
<feature type="compositionally biased region" description="Basic and acidic residues" evidence="4">
    <location>
        <begin position="753"/>
        <end position="786"/>
    </location>
</feature>
<dbReference type="Pfam" id="PF07679">
    <property type="entry name" value="I-set"/>
    <property type="match status" value="10"/>
</dbReference>
<protein>
    <submittedName>
        <fullName evidence="6">Unc-22</fullName>
    </submittedName>
</protein>
<evidence type="ECO:0000259" key="5">
    <source>
        <dbReference type="PROSITE" id="PS50835"/>
    </source>
</evidence>
<gene>
    <name evidence="6" type="ORF">LAZ67_17002664</name>
</gene>
<keyword evidence="2" id="KW-1015">Disulfide bond</keyword>
<feature type="domain" description="Ig-like" evidence="5">
    <location>
        <begin position="553"/>
        <end position="646"/>
    </location>
</feature>
<dbReference type="InterPro" id="IPR036179">
    <property type="entry name" value="Ig-like_dom_sf"/>
</dbReference>
<keyword evidence="1" id="KW-0732">Signal</keyword>